<dbReference type="GO" id="GO:0000981">
    <property type="term" value="F:DNA-binding transcription factor activity, RNA polymerase II-specific"/>
    <property type="evidence" value="ECO:0007669"/>
    <property type="project" value="InterPro"/>
</dbReference>
<evidence type="ECO:0000256" key="2">
    <source>
        <dbReference type="ARBA" id="ARBA00022723"/>
    </source>
</evidence>
<keyword evidence="4" id="KW-0238">DNA-binding</keyword>
<accession>A0AAN8EF26</accession>
<feature type="compositionally biased region" description="Low complexity" evidence="7">
    <location>
        <begin position="111"/>
        <end position="122"/>
    </location>
</feature>
<gene>
    <name evidence="9" type="ORF">OHC33_008994</name>
</gene>
<dbReference type="AlphaFoldDB" id="A0AAN8EF26"/>
<dbReference type="CDD" id="cd00067">
    <property type="entry name" value="GAL4"/>
    <property type="match status" value="1"/>
</dbReference>
<evidence type="ECO:0000313" key="9">
    <source>
        <dbReference type="EMBL" id="KAK5950033.1"/>
    </source>
</evidence>
<dbReference type="PANTHER" id="PTHR31845:SF17">
    <property type="entry name" value="ZN(II)2CYS6 TRANSCRIPTION FACTOR (EUROFUNG)"/>
    <property type="match status" value="1"/>
</dbReference>
<dbReference type="PROSITE" id="PS00463">
    <property type="entry name" value="ZN2_CY6_FUNGAL_1"/>
    <property type="match status" value="1"/>
</dbReference>
<dbReference type="InterPro" id="IPR036864">
    <property type="entry name" value="Zn2-C6_fun-type_DNA-bd_sf"/>
</dbReference>
<evidence type="ECO:0000256" key="3">
    <source>
        <dbReference type="ARBA" id="ARBA00023015"/>
    </source>
</evidence>
<evidence type="ECO:0000256" key="5">
    <source>
        <dbReference type="ARBA" id="ARBA00023163"/>
    </source>
</evidence>
<evidence type="ECO:0000256" key="1">
    <source>
        <dbReference type="ARBA" id="ARBA00004123"/>
    </source>
</evidence>
<evidence type="ECO:0000256" key="4">
    <source>
        <dbReference type="ARBA" id="ARBA00023125"/>
    </source>
</evidence>
<dbReference type="GO" id="GO:0006351">
    <property type="term" value="P:DNA-templated transcription"/>
    <property type="evidence" value="ECO:0007669"/>
    <property type="project" value="InterPro"/>
</dbReference>
<dbReference type="PANTHER" id="PTHR31845">
    <property type="entry name" value="FINGER DOMAIN PROTEIN, PUTATIVE-RELATED"/>
    <property type="match status" value="1"/>
</dbReference>
<dbReference type="Pfam" id="PF00172">
    <property type="entry name" value="Zn_clus"/>
    <property type="match status" value="1"/>
</dbReference>
<dbReference type="PROSITE" id="PS50048">
    <property type="entry name" value="ZN2_CY6_FUNGAL_2"/>
    <property type="match status" value="1"/>
</dbReference>
<evidence type="ECO:0000256" key="6">
    <source>
        <dbReference type="ARBA" id="ARBA00023242"/>
    </source>
</evidence>
<dbReference type="SMART" id="SM00066">
    <property type="entry name" value="GAL4"/>
    <property type="match status" value="1"/>
</dbReference>
<dbReference type="SMART" id="SM00906">
    <property type="entry name" value="Fungal_trans"/>
    <property type="match status" value="1"/>
</dbReference>
<comment type="caution">
    <text evidence="9">The sequence shown here is derived from an EMBL/GenBank/DDBJ whole genome shotgun (WGS) entry which is preliminary data.</text>
</comment>
<keyword evidence="10" id="KW-1185">Reference proteome</keyword>
<dbReference type="EMBL" id="JAKLMC020000030">
    <property type="protein sequence ID" value="KAK5950033.1"/>
    <property type="molecule type" value="Genomic_DNA"/>
</dbReference>
<feature type="domain" description="Zn(2)-C6 fungal-type" evidence="8">
    <location>
        <begin position="31"/>
        <end position="62"/>
    </location>
</feature>
<keyword evidence="2" id="KW-0479">Metal-binding</keyword>
<evidence type="ECO:0000313" key="10">
    <source>
        <dbReference type="Proteomes" id="UP001316803"/>
    </source>
</evidence>
<dbReference type="CDD" id="cd12148">
    <property type="entry name" value="fungal_TF_MHR"/>
    <property type="match status" value="1"/>
</dbReference>
<dbReference type="InterPro" id="IPR001138">
    <property type="entry name" value="Zn2Cys6_DnaBD"/>
</dbReference>
<dbReference type="InterPro" id="IPR007219">
    <property type="entry name" value="XnlR_reg_dom"/>
</dbReference>
<dbReference type="SUPFAM" id="SSF57701">
    <property type="entry name" value="Zn2/Cys6 DNA-binding domain"/>
    <property type="match status" value="1"/>
</dbReference>
<proteinExistence type="predicted"/>
<evidence type="ECO:0000256" key="7">
    <source>
        <dbReference type="SAM" id="MobiDB-lite"/>
    </source>
</evidence>
<evidence type="ECO:0000259" key="8">
    <source>
        <dbReference type="PROSITE" id="PS50048"/>
    </source>
</evidence>
<dbReference type="GO" id="GO:0008270">
    <property type="term" value="F:zinc ion binding"/>
    <property type="evidence" value="ECO:0007669"/>
    <property type="project" value="InterPro"/>
</dbReference>
<sequence length="706" mass="78005">MNANKRPRLDSDGLANDPGLVAAAKPRLTRACAECKKHKVKCDVQPGQNACNKCIRSGITCVPYNFAQKHIDEDAVWKAQATSNLDQLNAAVQYLLQHNHLPELANFTAGTKPSPKTASTTSRPINGFTGSPADVLTESPSIATEYESDLFPAPMSNLYSLTESGSTQLNHVSHAQEEGKDLIGGEAISLAEAEYLFGHYRDLINPLLWAGVLCPHRTLHNARKFSPLLVAAVLTVAALHTPGRKDTLQSTYDAFTSLVSSSCLLPGHSLDDIRGLCLGAFYLTNISWRLCGQAVRMATEMSLHQSAFQLLRAPSKEMHDRLRMWYVLYVCDHQLAIAYGRPPIMHDDAAVRNVEKFLSCDWTTNGDVRLIAQVNLFRILTEAYLLYGCDPALELSEPDFERLRLFNVSIDQWRLAWQSKSADIPTYGSYPSKGTILYYHFARFQLNALSLRGISARKANMDSPPVNLSWERREAANLAISAATSTLNLIIEEIDLYKALSGVPIFTHTMIAMCASFLLKMAVVFGTPTTSGGLPEDDQNTFVPRDLGQIGLTFRTGEALALVENLARLLSTMAENVSHRHLASHIVAGLQQLLQRFVPNSEGDGFVYYSRPVTVQVPVQTYHDMSPAHPISEHQNDGANAVQLRHLSDMNFDPAPVGMNIDPSIHFNNFNHDAHPASAIANFDWHFDDSFLGQMDGQGIPSFNQF</sequence>
<dbReference type="Gene3D" id="4.10.240.10">
    <property type="entry name" value="Zn(2)-C6 fungal-type DNA-binding domain"/>
    <property type="match status" value="1"/>
</dbReference>
<dbReference type="GO" id="GO:0000976">
    <property type="term" value="F:transcription cis-regulatory region binding"/>
    <property type="evidence" value="ECO:0007669"/>
    <property type="project" value="TreeGrafter"/>
</dbReference>
<dbReference type="InterPro" id="IPR051089">
    <property type="entry name" value="prtT"/>
</dbReference>
<dbReference type="Pfam" id="PF04082">
    <property type="entry name" value="Fungal_trans"/>
    <property type="match status" value="1"/>
</dbReference>
<keyword evidence="5" id="KW-0804">Transcription</keyword>
<organism evidence="9 10">
    <name type="scientific">Knufia fluminis</name>
    <dbReference type="NCBI Taxonomy" id="191047"/>
    <lineage>
        <taxon>Eukaryota</taxon>
        <taxon>Fungi</taxon>
        <taxon>Dikarya</taxon>
        <taxon>Ascomycota</taxon>
        <taxon>Pezizomycotina</taxon>
        <taxon>Eurotiomycetes</taxon>
        <taxon>Chaetothyriomycetidae</taxon>
        <taxon>Chaetothyriales</taxon>
        <taxon>Trichomeriaceae</taxon>
        <taxon>Knufia</taxon>
    </lineage>
</organism>
<dbReference type="Proteomes" id="UP001316803">
    <property type="component" value="Unassembled WGS sequence"/>
</dbReference>
<feature type="region of interest" description="Disordered" evidence="7">
    <location>
        <begin position="108"/>
        <end position="132"/>
    </location>
</feature>
<protein>
    <recommendedName>
        <fullName evidence="8">Zn(2)-C6 fungal-type domain-containing protein</fullName>
    </recommendedName>
</protein>
<keyword evidence="3" id="KW-0805">Transcription regulation</keyword>
<dbReference type="GO" id="GO:0005634">
    <property type="term" value="C:nucleus"/>
    <property type="evidence" value="ECO:0007669"/>
    <property type="project" value="UniProtKB-SubCell"/>
</dbReference>
<keyword evidence="6" id="KW-0539">Nucleus</keyword>
<name>A0AAN8EF26_9EURO</name>
<comment type="subcellular location">
    <subcellularLocation>
        <location evidence="1">Nucleus</location>
    </subcellularLocation>
</comment>
<reference evidence="9 10" key="1">
    <citation type="submission" date="2022-12" db="EMBL/GenBank/DDBJ databases">
        <title>Genomic features and morphological characterization of a novel Knufia sp. strain isolated from spacecraft assembly facility.</title>
        <authorList>
            <person name="Teixeira M."/>
            <person name="Chander A.M."/>
            <person name="Stajich J.E."/>
            <person name="Venkateswaran K."/>
        </authorList>
    </citation>
    <scope>NUCLEOTIDE SEQUENCE [LARGE SCALE GENOMIC DNA]</scope>
    <source>
        <strain evidence="9 10">FJI-L2-BK-P2</strain>
    </source>
</reference>